<proteinExistence type="predicted"/>
<dbReference type="HOGENOM" id="CLU_860624_0_0_1"/>
<dbReference type="GeneID" id="25332233"/>
<evidence type="ECO:0000313" key="2">
    <source>
        <dbReference type="EMBL" id="KIW51621.1"/>
    </source>
</evidence>
<dbReference type="EMBL" id="KN847322">
    <property type="protein sequence ID" value="KIW51621.1"/>
    <property type="molecule type" value="Genomic_DNA"/>
</dbReference>
<evidence type="ECO:0000259" key="1">
    <source>
        <dbReference type="Pfam" id="PF22893"/>
    </source>
</evidence>
<dbReference type="RefSeq" id="XP_013312205.1">
    <property type="nucleotide sequence ID" value="XM_013456751.1"/>
</dbReference>
<dbReference type="OrthoDB" id="3045089at2759"/>
<protein>
    <recommendedName>
        <fullName evidence="1">Ubiquitin-like domain-containing protein</fullName>
    </recommendedName>
</protein>
<name>A0A0D2BHA8_9EURO</name>
<organism evidence="2 3">
    <name type="scientific">Exophiala xenobiotica</name>
    <dbReference type="NCBI Taxonomy" id="348802"/>
    <lineage>
        <taxon>Eukaryota</taxon>
        <taxon>Fungi</taxon>
        <taxon>Dikarya</taxon>
        <taxon>Ascomycota</taxon>
        <taxon>Pezizomycotina</taxon>
        <taxon>Eurotiomycetes</taxon>
        <taxon>Chaetothyriomycetidae</taxon>
        <taxon>Chaetothyriales</taxon>
        <taxon>Herpotrichiellaceae</taxon>
        <taxon>Exophiala</taxon>
    </lineage>
</organism>
<dbReference type="Pfam" id="PF22893">
    <property type="entry name" value="ULD_2"/>
    <property type="match status" value="1"/>
</dbReference>
<feature type="domain" description="Ubiquitin-like" evidence="1">
    <location>
        <begin position="222"/>
        <end position="300"/>
    </location>
</feature>
<gene>
    <name evidence="2" type="ORF">PV05_10325</name>
</gene>
<sequence length="323" mass="36343">MTSSLTGQHGRNETWRLCDKISNSLADVHQATQDNRLQNLDISDQVRATTAPSETRSITNLQMVQQTIADHLHHGQNSTFASPGSVETVRIPLSQMQSASNYSETAEFSSDSSVGSVFSTSPFRTLDNYIDENGPISLAQEILQQTTLNDVRLVEQMVVPSLLVAFYIVDSPRRLEISPRGSALLLVGNLTSLRLLLTAMAALIRLLCPVERPISLLGGGYVNFEDAFGRLLKLPFTTCQYPTIFFRFLREHFKDSPVHEYMRKDLYHLNLDGSRGILITRQTWSSLVRPKGRISMSIIVTLGFQKCRKCTKTLYRHGNDLHW</sequence>
<evidence type="ECO:0000313" key="3">
    <source>
        <dbReference type="Proteomes" id="UP000054342"/>
    </source>
</evidence>
<dbReference type="Proteomes" id="UP000054342">
    <property type="component" value="Unassembled WGS sequence"/>
</dbReference>
<reference evidence="2 3" key="1">
    <citation type="submission" date="2015-01" db="EMBL/GenBank/DDBJ databases">
        <title>The Genome Sequence of Exophiala xenobiotica CBS118157.</title>
        <authorList>
            <consortium name="The Broad Institute Genomics Platform"/>
            <person name="Cuomo C."/>
            <person name="de Hoog S."/>
            <person name="Gorbushina A."/>
            <person name="Stielow B."/>
            <person name="Teixiera M."/>
            <person name="Abouelleil A."/>
            <person name="Chapman S.B."/>
            <person name="Priest M."/>
            <person name="Young S.K."/>
            <person name="Wortman J."/>
            <person name="Nusbaum C."/>
            <person name="Birren B."/>
        </authorList>
    </citation>
    <scope>NUCLEOTIDE SEQUENCE [LARGE SCALE GENOMIC DNA]</scope>
    <source>
        <strain evidence="2 3">CBS 118157</strain>
    </source>
</reference>
<accession>A0A0D2BHA8</accession>
<dbReference type="InterPro" id="IPR054464">
    <property type="entry name" value="ULD_fung"/>
</dbReference>
<keyword evidence="3" id="KW-1185">Reference proteome</keyword>
<dbReference type="AlphaFoldDB" id="A0A0D2BHA8"/>